<dbReference type="AlphaFoldDB" id="A0A376TKK8"/>
<protein>
    <submittedName>
        <fullName evidence="1">Ybl17</fullName>
    </submittedName>
</protein>
<evidence type="ECO:0000313" key="2">
    <source>
        <dbReference type="Proteomes" id="UP000254405"/>
    </source>
</evidence>
<evidence type="ECO:0000313" key="1">
    <source>
        <dbReference type="EMBL" id="STI77293.1"/>
    </source>
</evidence>
<organism evidence="1 2">
    <name type="scientific">Escherichia coli</name>
    <dbReference type="NCBI Taxonomy" id="562"/>
    <lineage>
        <taxon>Bacteria</taxon>
        <taxon>Pseudomonadati</taxon>
        <taxon>Pseudomonadota</taxon>
        <taxon>Gammaproteobacteria</taxon>
        <taxon>Enterobacterales</taxon>
        <taxon>Enterobacteriaceae</taxon>
        <taxon>Escherichia</taxon>
    </lineage>
</organism>
<name>A0A376TKK8_ECOLX</name>
<reference evidence="1 2" key="1">
    <citation type="submission" date="2018-06" db="EMBL/GenBank/DDBJ databases">
        <authorList>
            <consortium name="Pathogen Informatics"/>
            <person name="Doyle S."/>
        </authorList>
    </citation>
    <scope>NUCLEOTIDE SEQUENCE [LARGE SCALE GENOMIC DNA]</scope>
    <source>
        <strain evidence="1 2">NCTC8985</strain>
    </source>
</reference>
<accession>A0A376TKK8</accession>
<proteinExistence type="predicted"/>
<dbReference type="Proteomes" id="UP000254405">
    <property type="component" value="Unassembled WGS sequence"/>
</dbReference>
<sequence length="95" mass="10752">MTPQQENALRSIARQANSEIKKARQQFPDKNVDDICRSVLKKHRETVTLMGFTPTHLSLAIGMLNGVLRNGEHEKQNHQGATGSFFIVRIHPQAY</sequence>
<gene>
    <name evidence="1" type="primary">ybl17</name>
    <name evidence="1" type="ORF">NCTC8985_02585</name>
</gene>
<dbReference type="EMBL" id="UGCO01000001">
    <property type="protein sequence ID" value="STI77293.1"/>
    <property type="molecule type" value="Genomic_DNA"/>
</dbReference>